<dbReference type="GO" id="GO:0046872">
    <property type="term" value="F:metal ion binding"/>
    <property type="evidence" value="ECO:0007669"/>
    <property type="project" value="UniProtKB-KW"/>
</dbReference>
<feature type="active site" description="Proton acceptor" evidence="15">
    <location>
        <position position="72"/>
    </location>
</feature>
<feature type="binding site" evidence="17">
    <location>
        <begin position="97"/>
        <end position="98"/>
    </location>
    <ligand>
        <name>ATP</name>
        <dbReference type="ChEBI" id="CHEBI:30616"/>
    </ligand>
</feature>
<keyword evidence="9 17" id="KW-0067">ATP-binding</keyword>
<protein>
    <submittedName>
        <fullName evidence="20">Diacylglycerol kinase</fullName>
    </submittedName>
</protein>
<keyword evidence="13" id="KW-0594">Phospholipid biosynthesis</keyword>
<keyword evidence="18" id="KW-0479">Metal-binding</keyword>
<dbReference type="GO" id="GO:0005886">
    <property type="term" value="C:plasma membrane"/>
    <property type="evidence" value="ECO:0007669"/>
    <property type="project" value="UniProtKB-SubCell"/>
</dbReference>
<dbReference type="GO" id="GO:0016301">
    <property type="term" value="F:kinase activity"/>
    <property type="evidence" value="ECO:0007669"/>
    <property type="project" value="UniProtKB-KW"/>
</dbReference>
<reference evidence="20" key="2">
    <citation type="submission" date="2020-08" db="EMBL/GenBank/DDBJ databases">
        <authorList>
            <person name="Lai Q."/>
        </authorList>
    </citation>
    <scope>NUCLEOTIDE SEQUENCE</scope>
    <source>
        <strain evidence="20">S27-2</strain>
    </source>
</reference>
<evidence type="ECO:0000256" key="10">
    <source>
        <dbReference type="ARBA" id="ARBA00022989"/>
    </source>
</evidence>
<evidence type="ECO:0000256" key="9">
    <source>
        <dbReference type="ARBA" id="ARBA00022840"/>
    </source>
</evidence>
<keyword evidence="18" id="KW-0460">Magnesium</keyword>
<feature type="binding site" evidence="16">
    <location>
        <position position="72"/>
    </location>
    <ligand>
        <name>substrate</name>
    </ligand>
</feature>
<accession>A0A8J6IYK8</accession>
<comment type="caution">
    <text evidence="20">The sequence shown here is derived from an EMBL/GenBank/DDBJ whole genome shotgun (WGS) entry which is preliminary data.</text>
</comment>
<dbReference type="GO" id="GO:0005524">
    <property type="term" value="F:ATP binding"/>
    <property type="evidence" value="ECO:0007669"/>
    <property type="project" value="UniProtKB-KW"/>
</dbReference>
<evidence type="ECO:0000256" key="7">
    <source>
        <dbReference type="ARBA" id="ARBA00022741"/>
    </source>
</evidence>
<keyword evidence="12 19" id="KW-0472">Membrane</keyword>
<dbReference type="InterPro" id="IPR000829">
    <property type="entry name" value="DAGK"/>
</dbReference>
<keyword evidence="6 19" id="KW-0812">Transmembrane</keyword>
<evidence type="ECO:0000256" key="13">
    <source>
        <dbReference type="ARBA" id="ARBA00023209"/>
    </source>
</evidence>
<name>A0A8J6IYK8_9ALTE</name>
<feature type="transmembrane region" description="Helical" evidence="19">
    <location>
        <begin position="34"/>
        <end position="51"/>
    </location>
</feature>
<keyword evidence="5" id="KW-0808">Transferase</keyword>
<evidence type="ECO:0000256" key="19">
    <source>
        <dbReference type="SAM" id="Phobius"/>
    </source>
</evidence>
<evidence type="ECO:0000256" key="5">
    <source>
        <dbReference type="ARBA" id="ARBA00022679"/>
    </source>
</evidence>
<feature type="binding site" evidence="17">
    <location>
        <position position="79"/>
    </location>
    <ligand>
        <name>ATP</name>
        <dbReference type="ChEBI" id="CHEBI:30616"/>
    </ligand>
</feature>
<keyword evidence="10 19" id="KW-1133">Transmembrane helix</keyword>
<dbReference type="AlphaFoldDB" id="A0A8J6IYK8"/>
<evidence type="ECO:0000256" key="15">
    <source>
        <dbReference type="PIRSR" id="PIRSR600829-1"/>
    </source>
</evidence>
<feature type="transmembrane region" description="Helical" evidence="19">
    <location>
        <begin position="57"/>
        <end position="78"/>
    </location>
</feature>
<reference evidence="20" key="1">
    <citation type="journal article" date="2018" name="Int. J. Syst. Evol. Microbiol.">
        <title>Neptunicella marina gen. nov., sp. nov., isolated from surface seawater.</title>
        <authorList>
            <person name="Liu X."/>
            <person name="Lai Q."/>
            <person name="Du Y."/>
            <person name="Zhang X."/>
            <person name="Liu Z."/>
            <person name="Sun F."/>
            <person name="Shao Z."/>
        </authorList>
    </citation>
    <scope>NUCLEOTIDE SEQUENCE</scope>
    <source>
        <strain evidence="20">S27-2</strain>
    </source>
</reference>
<evidence type="ECO:0000256" key="3">
    <source>
        <dbReference type="ARBA" id="ARBA00022475"/>
    </source>
</evidence>
<dbReference type="InterPro" id="IPR033717">
    <property type="entry name" value="UDPK"/>
</dbReference>
<evidence type="ECO:0000313" key="20">
    <source>
        <dbReference type="EMBL" id="MBC3767547.1"/>
    </source>
</evidence>
<keyword evidence="21" id="KW-1185">Reference proteome</keyword>
<keyword evidence="4" id="KW-0444">Lipid biosynthesis</keyword>
<evidence type="ECO:0000256" key="4">
    <source>
        <dbReference type="ARBA" id="ARBA00022516"/>
    </source>
</evidence>
<evidence type="ECO:0000256" key="1">
    <source>
        <dbReference type="ARBA" id="ARBA00004651"/>
    </source>
</evidence>
<evidence type="ECO:0000256" key="17">
    <source>
        <dbReference type="PIRSR" id="PIRSR600829-3"/>
    </source>
</evidence>
<proteinExistence type="inferred from homology"/>
<feature type="binding site" evidence="18">
    <location>
        <position position="79"/>
    </location>
    <ligand>
        <name>a divalent metal cation</name>
        <dbReference type="ChEBI" id="CHEBI:60240"/>
    </ligand>
</feature>
<dbReference type="CDD" id="cd14265">
    <property type="entry name" value="UDPK_IM_like"/>
    <property type="match status" value="1"/>
</dbReference>
<evidence type="ECO:0000256" key="6">
    <source>
        <dbReference type="ARBA" id="ARBA00022692"/>
    </source>
</evidence>
<evidence type="ECO:0000256" key="8">
    <source>
        <dbReference type="ARBA" id="ARBA00022777"/>
    </source>
</evidence>
<evidence type="ECO:0000256" key="16">
    <source>
        <dbReference type="PIRSR" id="PIRSR600829-2"/>
    </source>
</evidence>
<dbReference type="InterPro" id="IPR036945">
    <property type="entry name" value="DAGK_sf"/>
</dbReference>
<comment type="similarity">
    <text evidence="2">Belongs to the bacterial diacylglycerol kinase family.</text>
</comment>
<comment type="cofactor">
    <cofactor evidence="18">
        <name>Mg(2+)</name>
        <dbReference type="ChEBI" id="CHEBI:18420"/>
    </cofactor>
    <text evidence="18">Mn(2+), Zn(2+), Cd(2+) and Co(2+) support activity to lesser extents.</text>
</comment>
<comment type="subcellular location">
    <subcellularLocation>
        <location evidence="1">Cell membrane</location>
        <topology evidence="1">Multi-pass membrane protein</topology>
    </subcellularLocation>
</comment>
<dbReference type="PANTHER" id="PTHR34299">
    <property type="entry name" value="DIACYLGLYCEROL KINASE"/>
    <property type="match status" value="1"/>
</dbReference>
<evidence type="ECO:0000256" key="12">
    <source>
        <dbReference type="ARBA" id="ARBA00023136"/>
    </source>
</evidence>
<feature type="transmembrane region" description="Helical" evidence="19">
    <location>
        <begin position="99"/>
        <end position="120"/>
    </location>
</feature>
<keyword evidence="7 17" id="KW-0547">Nucleotide-binding</keyword>
<dbReference type="Pfam" id="PF01219">
    <property type="entry name" value="DAGK_prokar"/>
    <property type="match status" value="1"/>
</dbReference>
<keyword evidence="14" id="KW-1208">Phospholipid metabolism</keyword>
<keyword evidence="3" id="KW-1003">Cell membrane</keyword>
<evidence type="ECO:0000313" key="21">
    <source>
        <dbReference type="Proteomes" id="UP000601768"/>
    </source>
</evidence>
<organism evidence="20 21">
    <name type="scientific">Neptunicella marina</name>
    <dbReference type="NCBI Taxonomy" id="2125989"/>
    <lineage>
        <taxon>Bacteria</taxon>
        <taxon>Pseudomonadati</taxon>
        <taxon>Pseudomonadota</taxon>
        <taxon>Gammaproteobacteria</taxon>
        <taxon>Alteromonadales</taxon>
        <taxon>Alteromonadaceae</taxon>
        <taxon>Neptunicella</taxon>
    </lineage>
</organism>
<dbReference type="PANTHER" id="PTHR34299:SF1">
    <property type="entry name" value="DIACYLGLYCEROL KINASE"/>
    <property type="match status" value="1"/>
</dbReference>
<evidence type="ECO:0000256" key="11">
    <source>
        <dbReference type="ARBA" id="ARBA00023098"/>
    </source>
</evidence>
<evidence type="ECO:0000256" key="18">
    <source>
        <dbReference type="PIRSR" id="PIRSR600829-4"/>
    </source>
</evidence>
<dbReference type="EMBL" id="JACNEP010000020">
    <property type="protein sequence ID" value="MBC3767547.1"/>
    <property type="molecule type" value="Genomic_DNA"/>
</dbReference>
<gene>
    <name evidence="20" type="ORF">H8B19_16835</name>
</gene>
<dbReference type="Gene3D" id="1.10.287.3610">
    <property type="match status" value="1"/>
</dbReference>
<dbReference type="Proteomes" id="UP000601768">
    <property type="component" value="Unassembled WGS sequence"/>
</dbReference>
<dbReference type="RefSeq" id="WP_186508126.1">
    <property type="nucleotide sequence ID" value="NZ_JACNEP010000020.1"/>
</dbReference>
<evidence type="ECO:0000256" key="2">
    <source>
        <dbReference type="ARBA" id="ARBA00005967"/>
    </source>
</evidence>
<feature type="binding site" evidence="17">
    <location>
        <position position="31"/>
    </location>
    <ligand>
        <name>ATP</name>
        <dbReference type="ChEBI" id="CHEBI:30616"/>
    </ligand>
</feature>
<sequence>MENNAADLKNQPFKQKLQFALQGLGYAFKQESNVRRHIFFGLTALILFAFVQPTAIWWALIVLVICLIIAAEILNSSIEAMLDHLHPDIHPTVGCIKDMLAAMVLLLSIAAGIIGVLALVDSI</sequence>
<dbReference type="GO" id="GO:0008654">
    <property type="term" value="P:phospholipid biosynthetic process"/>
    <property type="evidence" value="ECO:0007669"/>
    <property type="project" value="UniProtKB-KW"/>
</dbReference>
<keyword evidence="8 20" id="KW-0418">Kinase</keyword>
<feature type="binding site" evidence="18">
    <location>
        <position position="31"/>
    </location>
    <ligand>
        <name>a divalent metal cation</name>
        <dbReference type="ChEBI" id="CHEBI:60240"/>
    </ligand>
</feature>
<keyword evidence="11" id="KW-0443">Lipid metabolism</keyword>
<evidence type="ECO:0000256" key="14">
    <source>
        <dbReference type="ARBA" id="ARBA00023264"/>
    </source>
</evidence>